<evidence type="ECO:0000256" key="4">
    <source>
        <dbReference type="ARBA" id="ARBA00022692"/>
    </source>
</evidence>
<feature type="transmembrane region" description="Helical" evidence="7">
    <location>
        <begin position="38"/>
        <end position="59"/>
    </location>
</feature>
<dbReference type="InterPro" id="IPR051311">
    <property type="entry name" value="DedA_domain"/>
</dbReference>
<dbReference type="RefSeq" id="WP_310912165.1">
    <property type="nucleotide sequence ID" value="NZ_JAVLVT010000004.1"/>
</dbReference>
<sequence>MVETAIAFLVALAGSLVPIISIEIYLLGASALHPDGQLVAMVVAAAVAQTVGKLVYYYLGSGVLHLPWLKRQADRATRSGARSRRLEGWQDQAHRRPVWAAGIMFSSSFVSVPPYMVMCVLAGTTRMRVSHFLLASLVGRLARFTLVVFVPAAGATWLT</sequence>
<dbReference type="PANTHER" id="PTHR42709:SF6">
    <property type="entry name" value="UNDECAPRENYL PHOSPHATE TRANSPORTER A"/>
    <property type="match status" value="1"/>
</dbReference>
<gene>
    <name evidence="9" type="ORF">RIF23_09895</name>
</gene>
<evidence type="ECO:0000259" key="8">
    <source>
        <dbReference type="Pfam" id="PF09335"/>
    </source>
</evidence>
<evidence type="ECO:0000256" key="6">
    <source>
        <dbReference type="ARBA" id="ARBA00023136"/>
    </source>
</evidence>
<feature type="transmembrane region" description="Helical" evidence="7">
    <location>
        <begin position="6"/>
        <end position="26"/>
    </location>
</feature>
<name>A0ABU2H6Y4_9ACTN</name>
<dbReference type="PANTHER" id="PTHR42709">
    <property type="entry name" value="ALKALINE PHOSPHATASE LIKE PROTEIN"/>
    <property type="match status" value="1"/>
</dbReference>
<feature type="transmembrane region" description="Helical" evidence="7">
    <location>
        <begin position="98"/>
        <end position="121"/>
    </location>
</feature>
<evidence type="ECO:0000313" key="10">
    <source>
        <dbReference type="Proteomes" id="UP001250214"/>
    </source>
</evidence>
<proteinExistence type="inferred from homology"/>
<organism evidence="9 10">
    <name type="scientific">Lipingzhangella rawalii</name>
    <dbReference type="NCBI Taxonomy" id="2055835"/>
    <lineage>
        <taxon>Bacteria</taxon>
        <taxon>Bacillati</taxon>
        <taxon>Actinomycetota</taxon>
        <taxon>Actinomycetes</taxon>
        <taxon>Streptosporangiales</taxon>
        <taxon>Nocardiopsidaceae</taxon>
        <taxon>Lipingzhangella</taxon>
    </lineage>
</organism>
<keyword evidence="3" id="KW-1003">Cell membrane</keyword>
<comment type="subcellular location">
    <subcellularLocation>
        <location evidence="1">Cell membrane</location>
        <topology evidence="1">Multi-pass membrane protein</topology>
    </subcellularLocation>
</comment>
<evidence type="ECO:0000313" key="9">
    <source>
        <dbReference type="EMBL" id="MDS1270609.1"/>
    </source>
</evidence>
<evidence type="ECO:0000256" key="1">
    <source>
        <dbReference type="ARBA" id="ARBA00004651"/>
    </source>
</evidence>
<evidence type="ECO:0000256" key="3">
    <source>
        <dbReference type="ARBA" id="ARBA00022475"/>
    </source>
</evidence>
<accession>A0ABU2H6Y4</accession>
<dbReference type="InterPro" id="IPR032816">
    <property type="entry name" value="VTT_dom"/>
</dbReference>
<reference evidence="10" key="1">
    <citation type="submission" date="2023-07" db="EMBL/GenBank/DDBJ databases">
        <title>Novel species in the genus Lipingzhangella isolated from Sambhar Salt Lake.</title>
        <authorList>
            <person name="Jiya N."/>
            <person name="Kajale S."/>
            <person name="Sharma A."/>
        </authorList>
    </citation>
    <scope>NUCLEOTIDE SEQUENCE [LARGE SCALE GENOMIC DNA]</scope>
    <source>
        <strain evidence="10">LS1_29</strain>
    </source>
</reference>
<evidence type="ECO:0000256" key="5">
    <source>
        <dbReference type="ARBA" id="ARBA00022989"/>
    </source>
</evidence>
<evidence type="ECO:0000256" key="2">
    <source>
        <dbReference type="ARBA" id="ARBA00010792"/>
    </source>
</evidence>
<dbReference type="Proteomes" id="UP001250214">
    <property type="component" value="Unassembled WGS sequence"/>
</dbReference>
<keyword evidence="10" id="KW-1185">Reference proteome</keyword>
<dbReference type="Pfam" id="PF09335">
    <property type="entry name" value="VTT_dom"/>
    <property type="match status" value="1"/>
</dbReference>
<evidence type="ECO:0000256" key="7">
    <source>
        <dbReference type="SAM" id="Phobius"/>
    </source>
</evidence>
<protein>
    <submittedName>
        <fullName evidence="9">VTT domain-containing protein</fullName>
    </submittedName>
</protein>
<feature type="domain" description="VTT" evidence="8">
    <location>
        <begin position="23"/>
        <end position="150"/>
    </location>
</feature>
<keyword evidence="4 7" id="KW-0812">Transmembrane</keyword>
<dbReference type="EMBL" id="JAVLVT010000004">
    <property type="protein sequence ID" value="MDS1270609.1"/>
    <property type="molecule type" value="Genomic_DNA"/>
</dbReference>
<comment type="caution">
    <text evidence="9">The sequence shown here is derived from an EMBL/GenBank/DDBJ whole genome shotgun (WGS) entry which is preliminary data.</text>
</comment>
<comment type="similarity">
    <text evidence="2">Belongs to the DedA family.</text>
</comment>
<feature type="transmembrane region" description="Helical" evidence="7">
    <location>
        <begin position="133"/>
        <end position="158"/>
    </location>
</feature>
<keyword evidence="6 7" id="KW-0472">Membrane</keyword>
<keyword evidence="5 7" id="KW-1133">Transmembrane helix</keyword>